<evidence type="ECO:0000313" key="1">
    <source>
        <dbReference type="EMBL" id="KAK8202025.1"/>
    </source>
</evidence>
<dbReference type="Proteomes" id="UP001320706">
    <property type="component" value="Unassembled WGS sequence"/>
</dbReference>
<dbReference type="EMBL" id="JAMKPW020000033">
    <property type="protein sequence ID" value="KAK8202025.1"/>
    <property type="molecule type" value="Genomic_DNA"/>
</dbReference>
<organism evidence="1 2">
    <name type="scientific">Zalaria obscura</name>
    <dbReference type="NCBI Taxonomy" id="2024903"/>
    <lineage>
        <taxon>Eukaryota</taxon>
        <taxon>Fungi</taxon>
        <taxon>Dikarya</taxon>
        <taxon>Ascomycota</taxon>
        <taxon>Pezizomycotina</taxon>
        <taxon>Dothideomycetes</taxon>
        <taxon>Dothideomycetidae</taxon>
        <taxon>Dothideales</taxon>
        <taxon>Zalariaceae</taxon>
        <taxon>Zalaria</taxon>
    </lineage>
</organism>
<name>A0ACC3SA46_9PEZI</name>
<proteinExistence type="predicted"/>
<gene>
    <name evidence="1" type="primary">SPC19</name>
    <name evidence="1" type="ORF">M8818_005550</name>
</gene>
<sequence length="192" mass="21323">MAASAVALEGCVSSLRSSMQLLDSSINILDSGVNDFPRLAKVLQTERVYHKILDTGNSFSNMLQHFELVSESDLSNAQSSLLSEIQPEVESLLNRVDAYLDKLERREKSLIAKCELQEGRLSQTSASARKSGAKSPGFRSHGEPASSLEEVKMQQLRQKKERLSYAVGRLELQASQRERQLRKSMAFSGGDF</sequence>
<keyword evidence="2" id="KW-1185">Reference proteome</keyword>
<protein>
    <submittedName>
        <fullName evidence="1">DASH complex subunit spc19</fullName>
    </submittedName>
</protein>
<accession>A0ACC3SA46</accession>
<comment type="caution">
    <text evidence="1">The sequence shown here is derived from an EMBL/GenBank/DDBJ whole genome shotgun (WGS) entry which is preliminary data.</text>
</comment>
<evidence type="ECO:0000313" key="2">
    <source>
        <dbReference type="Proteomes" id="UP001320706"/>
    </source>
</evidence>
<reference evidence="1" key="1">
    <citation type="submission" date="2024-02" db="EMBL/GenBank/DDBJ databases">
        <title>Metagenome Assembled Genome of Zalaria obscura JY119.</title>
        <authorList>
            <person name="Vighnesh L."/>
            <person name="Jagadeeshwari U."/>
            <person name="Venkata Ramana C."/>
            <person name="Sasikala C."/>
        </authorList>
    </citation>
    <scope>NUCLEOTIDE SEQUENCE</scope>
    <source>
        <strain evidence="1">JY119</strain>
    </source>
</reference>